<dbReference type="EMBL" id="CAEZTM010000053">
    <property type="protein sequence ID" value="CAB4576501.1"/>
    <property type="molecule type" value="Genomic_DNA"/>
</dbReference>
<name>A0A6J6EIV6_9ZZZZ</name>
<gene>
    <name evidence="1" type="ORF">UFOPK1684_01077</name>
    <name evidence="2" type="ORF">UFOPK2158_00528</name>
</gene>
<sequence>MVKQTRSSRVRRYLRTKVRQDLRALTHSLRRGLRTLWNRLRGEQGIANPHLAQLPRQLVRHDLPQVGKLRLSASHSDLAPVARAHELHASAGVFPISFSSPREIVETTSKTKFLSSTIPGEPYSYEDEDAYLDEYRRSSFALSTKKAGWDCFRHLEVVFSGAIPLIPGLESTPPGVMFAYPKGFLVQVFEAQATSGPLYPPEDAIAYLKTYAESHLTATAMARYLLESISYEGGDILFLDFDLHFWTDYQSIFTLIGLKRLLGPKLHTGPLPQYLTSLDSSTSGLYGLGFGYRGALHEHANTSGSDVAWPITPDIVDGFERVILGQFFRDFPRFRALAGDLVDLSRVVGVVGDDYPESRGTLKRMAESDITFFVRELYAT</sequence>
<evidence type="ECO:0000313" key="1">
    <source>
        <dbReference type="EMBL" id="CAB4576501.1"/>
    </source>
</evidence>
<dbReference type="AlphaFoldDB" id="A0A6J6EIV6"/>
<proteinExistence type="predicted"/>
<evidence type="ECO:0000313" key="2">
    <source>
        <dbReference type="EMBL" id="CAB4640245.1"/>
    </source>
</evidence>
<accession>A0A6J6EIV6</accession>
<organism evidence="1">
    <name type="scientific">freshwater metagenome</name>
    <dbReference type="NCBI Taxonomy" id="449393"/>
    <lineage>
        <taxon>unclassified sequences</taxon>
        <taxon>metagenomes</taxon>
        <taxon>ecological metagenomes</taxon>
    </lineage>
</organism>
<reference evidence="1" key="1">
    <citation type="submission" date="2020-05" db="EMBL/GenBank/DDBJ databases">
        <authorList>
            <person name="Chiriac C."/>
            <person name="Salcher M."/>
            <person name="Ghai R."/>
            <person name="Kavagutti S V."/>
        </authorList>
    </citation>
    <scope>NUCLEOTIDE SEQUENCE</scope>
</reference>
<dbReference type="EMBL" id="CAEZVY010000042">
    <property type="protein sequence ID" value="CAB4640245.1"/>
    <property type="molecule type" value="Genomic_DNA"/>
</dbReference>
<protein>
    <submittedName>
        <fullName evidence="1">Unannotated protein</fullName>
    </submittedName>
</protein>